<dbReference type="CDD" id="cd04265">
    <property type="entry name" value="DUF619-NAGS-U"/>
    <property type="match status" value="1"/>
</dbReference>
<feature type="binding site" evidence="13">
    <location>
        <position position="432"/>
    </location>
    <ligand>
        <name>substrate</name>
    </ligand>
</feature>
<dbReference type="InterPro" id="IPR011243">
    <property type="entry name" value="GlcNAc_Synth_met"/>
</dbReference>
<dbReference type="InterPro" id="IPR006855">
    <property type="entry name" value="Vertebrate-like_GNAT_dom"/>
</dbReference>
<evidence type="ECO:0000313" key="16">
    <source>
        <dbReference type="RefSeq" id="XP_012697323.2"/>
    </source>
</evidence>
<evidence type="ECO:0000256" key="8">
    <source>
        <dbReference type="ARBA" id="ARBA00023315"/>
    </source>
</evidence>
<comment type="similarity">
    <text evidence="2">Belongs to the acetyltransferase family.</text>
</comment>
<evidence type="ECO:0000313" key="15">
    <source>
        <dbReference type="Proteomes" id="UP000515152"/>
    </source>
</evidence>
<evidence type="ECO:0000256" key="11">
    <source>
        <dbReference type="ARBA" id="ARBA00058188"/>
    </source>
</evidence>
<keyword evidence="7" id="KW-0496">Mitochondrion</keyword>
<feature type="binding site" evidence="13">
    <location>
        <begin position="462"/>
        <end position="467"/>
    </location>
    <ligand>
        <name>substrate</name>
    </ligand>
</feature>
<comment type="function">
    <text evidence="11">Plays a role in the regulation of ureagenesis by producing the essential cofactor N-acetylglutamate (NAG), thus modulating carbamoylphosphate synthase I (CPS1) activity.</text>
</comment>
<accession>A0A6P3WFN4</accession>
<dbReference type="GO" id="GO:0004042">
    <property type="term" value="F:L-glutamate N-acetyltransferase activity"/>
    <property type="evidence" value="ECO:0007669"/>
    <property type="project" value="InterPro"/>
</dbReference>
<dbReference type="PIRSF" id="PIRSF036442">
    <property type="entry name" value="NAGS_animal"/>
    <property type="match status" value="1"/>
</dbReference>
<dbReference type="CTD" id="162417"/>
<evidence type="ECO:0000256" key="12">
    <source>
        <dbReference type="ARBA" id="ARBA00071890"/>
    </source>
</evidence>
<feature type="binding site" evidence="13">
    <location>
        <position position="389"/>
    </location>
    <ligand>
        <name>substrate</name>
    </ligand>
</feature>
<dbReference type="Gene3D" id="3.40.1160.10">
    <property type="entry name" value="Acetylglutamate kinase-like"/>
    <property type="match status" value="1"/>
</dbReference>
<dbReference type="GO" id="GO:0006526">
    <property type="term" value="P:L-arginine biosynthetic process"/>
    <property type="evidence" value="ECO:0007669"/>
    <property type="project" value="InterPro"/>
</dbReference>
<dbReference type="KEGG" id="char:105912864"/>
<keyword evidence="4" id="KW-0835">Urea cycle</keyword>
<evidence type="ECO:0000256" key="9">
    <source>
        <dbReference type="ARBA" id="ARBA00046824"/>
    </source>
</evidence>
<dbReference type="SUPFAM" id="SSF53633">
    <property type="entry name" value="Carbamate kinase-like"/>
    <property type="match status" value="1"/>
</dbReference>
<feature type="domain" description="N-acetyltransferase" evidence="14">
    <location>
        <begin position="363"/>
        <end position="514"/>
    </location>
</feature>
<dbReference type="InterPro" id="IPR036393">
    <property type="entry name" value="AceGlu_kinase-like_sf"/>
</dbReference>
<organism evidence="15 16">
    <name type="scientific">Clupea harengus</name>
    <name type="common">Atlantic herring</name>
    <dbReference type="NCBI Taxonomy" id="7950"/>
    <lineage>
        <taxon>Eukaryota</taxon>
        <taxon>Metazoa</taxon>
        <taxon>Chordata</taxon>
        <taxon>Craniata</taxon>
        <taxon>Vertebrata</taxon>
        <taxon>Euteleostomi</taxon>
        <taxon>Actinopterygii</taxon>
        <taxon>Neopterygii</taxon>
        <taxon>Teleostei</taxon>
        <taxon>Clupei</taxon>
        <taxon>Clupeiformes</taxon>
        <taxon>Clupeoidei</taxon>
        <taxon>Clupeidae</taxon>
        <taxon>Clupea</taxon>
    </lineage>
</organism>
<dbReference type="GO" id="GO:0006536">
    <property type="term" value="P:glutamate metabolic process"/>
    <property type="evidence" value="ECO:0007669"/>
    <property type="project" value="TreeGrafter"/>
</dbReference>
<dbReference type="Gene3D" id="3.40.630.30">
    <property type="match status" value="1"/>
</dbReference>
<evidence type="ECO:0000256" key="3">
    <source>
        <dbReference type="ARBA" id="ARBA00012697"/>
    </source>
</evidence>
<name>A0A6P3WFN4_CLUHA</name>
<dbReference type="Proteomes" id="UP000515152">
    <property type="component" value="Chromosome 1"/>
</dbReference>
<dbReference type="PROSITE" id="PS51731">
    <property type="entry name" value="GNAT_NAGS"/>
    <property type="match status" value="1"/>
</dbReference>
<dbReference type="PANTHER" id="PTHR23342">
    <property type="entry name" value="N-ACETYLGLUTAMATE SYNTHASE"/>
    <property type="match status" value="1"/>
</dbReference>
<dbReference type="Pfam" id="PF04768">
    <property type="entry name" value="NAT"/>
    <property type="match status" value="1"/>
</dbReference>
<evidence type="ECO:0000256" key="6">
    <source>
        <dbReference type="ARBA" id="ARBA00022946"/>
    </source>
</evidence>
<protein>
    <recommendedName>
        <fullName evidence="12">N-acetylglutamate synthase, mitochondrial</fullName>
        <ecNumber evidence="3">2.3.1.1</ecNumber>
    </recommendedName>
</protein>
<comment type="subcellular location">
    <subcellularLocation>
        <location evidence="1">Mitochondrion matrix</location>
    </subcellularLocation>
</comment>
<evidence type="ECO:0000256" key="5">
    <source>
        <dbReference type="ARBA" id="ARBA00022679"/>
    </source>
</evidence>
<keyword evidence="8" id="KW-0012">Acyltransferase</keyword>
<comment type="subunit">
    <text evidence="9">Homodimer. Homotetramer.</text>
</comment>
<evidence type="ECO:0000256" key="2">
    <source>
        <dbReference type="ARBA" id="ARBA00008694"/>
    </source>
</evidence>
<dbReference type="FunFam" id="3.40.1160.10:FF:000026">
    <property type="entry name" value="N-acetylglutamate synthase, mitochondrial"/>
    <property type="match status" value="1"/>
</dbReference>
<dbReference type="RefSeq" id="XP_012697323.2">
    <property type="nucleotide sequence ID" value="XM_012841869.2"/>
</dbReference>
<keyword evidence="6" id="KW-0809">Transit peptide</keyword>
<proteinExistence type="inferred from homology"/>
<evidence type="ECO:0000256" key="1">
    <source>
        <dbReference type="ARBA" id="ARBA00004305"/>
    </source>
</evidence>
<evidence type="ECO:0000256" key="7">
    <source>
        <dbReference type="ARBA" id="ARBA00023128"/>
    </source>
</evidence>
<evidence type="ECO:0000256" key="10">
    <source>
        <dbReference type="ARBA" id="ARBA00048372"/>
    </source>
</evidence>
<dbReference type="AlphaFoldDB" id="A0A6P3WFN4"/>
<gene>
    <name evidence="16" type="primary">nags</name>
</gene>
<evidence type="ECO:0000259" key="14">
    <source>
        <dbReference type="PROSITE" id="PS51731"/>
    </source>
</evidence>
<evidence type="ECO:0000256" key="13">
    <source>
        <dbReference type="PIRSR" id="PIRSR036442-1"/>
    </source>
</evidence>
<evidence type="ECO:0000256" key="4">
    <source>
        <dbReference type="ARBA" id="ARBA00022436"/>
    </source>
</evidence>
<dbReference type="GO" id="GO:0005759">
    <property type="term" value="C:mitochondrial matrix"/>
    <property type="evidence" value="ECO:0007669"/>
    <property type="project" value="UniProtKB-SubCell"/>
</dbReference>
<keyword evidence="15" id="KW-1185">Reference proteome</keyword>
<comment type="catalytic activity">
    <reaction evidence="10">
        <text>L-glutamate + acetyl-CoA = N-acetyl-L-glutamate + CoA + H(+)</text>
        <dbReference type="Rhea" id="RHEA:24292"/>
        <dbReference type="ChEBI" id="CHEBI:15378"/>
        <dbReference type="ChEBI" id="CHEBI:29985"/>
        <dbReference type="ChEBI" id="CHEBI:44337"/>
        <dbReference type="ChEBI" id="CHEBI:57287"/>
        <dbReference type="ChEBI" id="CHEBI:57288"/>
        <dbReference type="EC" id="2.3.1.1"/>
    </reaction>
</comment>
<sequence>MLLKFLTSRLNMAKVNAGTCSCRAMVMAGQLLSKPSPLSQQNNRQQRFLKLQRRVMATSAAGRGNKTPALVQQEIPSSLPLSDRHSVSNRTFIYRDVKAFLNEIGGDPREARYWLTQFQRANLSQVPAFAVLEVDESVFENREMLQSLAFGLSFLQRMDMKPVVVMGLLSGSLADGDEPRAELVRRCQLLTEVLQHNTASVMPFFSAEALIQVQEPPQGSSVSPSSITVDMDLLQWSLDCGTIPLVCPVGRDPSGRSVVLHSVDVTAAVARALQPFKVMFLNNRGGLRSQKHKVLDSVSLPGDLPALSEAAWLTAVERRQVCAIAQLLNQLPSESSAVVTSASTLLTELFSHKGSGTLFKNGDPIHKYSSLDDIDLNRLLILINKSFGKTLKEDYIASLKGRLHSIYLSEGYSAAAIITTESVSSGTLYLDKFVVSSSKQGQGTSQILWECIRQDLGKLFWRSRATNRINPWYFKHCDGSFVNGSWTVFWFGLTDIRESYELVEYAKRLPDVFCSPEQTDKALEPPPGS</sequence>
<dbReference type="GO" id="GO:0000050">
    <property type="term" value="P:urea cycle"/>
    <property type="evidence" value="ECO:0007669"/>
    <property type="project" value="UniProtKB-KW"/>
</dbReference>
<reference evidence="16" key="1">
    <citation type="submission" date="2025-08" db="UniProtKB">
        <authorList>
            <consortium name="RefSeq"/>
        </authorList>
    </citation>
    <scope>IDENTIFICATION</scope>
</reference>
<dbReference type="GeneID" id="105912864"/>
<dbReference type="FunFam" id="3.40.630.30:FF:000045">
    <property type="entry name" value="N-acetylglutamate synthase, mitochondrial"/>
    <property type="match status" value="1"/>
</dbReference>
<dbReference type="PANTHER" id="PTHR23342:SF0">
    <property type="entry name" value="N-ACETYLGLUTAMATE SYNTHASE, MITOCHONDRIAL"/>
    <property type="match status" value="1"/>
</dbReference>
<dbReference type="OrthoDB" id="438291at2759"/>
<dbReference type="EC" id="2.3.1.1" evidence="3"/>
<keyword evidence="5" id="KW-0808">Transferase</keyword>